<feature type="region of interest" description="Disordered" evidence="1">
    <location>
        <begin position="174"/>
        <end position="199"/>
    </location>
</feature>
<dbReference type="EMBL" id="KN847335">
    <property type="protein sequence ID" value="KIW43794.1"/>
    <property type="molecule type" value="Genomic_DNA"/>
</dbReference>
<sequence length="741" mass="82312">MPPKPNAKATAVTADSEATPTQRRDRLDAFRRRLTPHVVDTVLLEFYLRSNNWEVDAAHAEYLQDRTNHLELLRGQGNRDADDSEAQGLFNASIVPWNENPEQERRDAAYAFNERVRSATSNTQALSRTESSLWLNINHWDVGLALRNMTSVAGNPDGIRRTLGRRYDRMREELVPATKQSKKHGQDKTAEKEAEDKLQEQRDERLAEFINITGRPDWYSLLLFLQNRGYNLVQAVEDWYNTGVPPFDFVAKSVKPGTRVGLDGKALPKPDPEDCKPRQSLPKKKKVTVRSSDDDGSSPSPPPPSPAGSDSDPEDNFDDDRDKFLPGSSSGSSSSASPEPSSPSSKERERVQGYIIDDYVDAAKACAPNPRRYLLEYIAKGKYRSNLFEKRGDHWWAERGQVDPGADSGKVPFDWDVQKHINSLNAWWRQNRSRVADEKKRAASQKWSQEENDFLYALSQELLDELKQENPGKSEDDLLPLVIPTKTKDDWARRFNEKFVGQLLPGSSEPRRPRESAAMMTQRGRCKEIIEKFKVPEDKMYAAGRKKAEERRAEKDRAKGKGKAVDGNEDTDMSDVQSVSDASAGKGKGVAPPSPQSPTPPAASPSTMSVSRESSPIDWDSVNSAGHSVINDANVRVAAALVNAGMTPQDNDWAAALRDGLIQEIAQMTEDGGIVSVIRTAALRAIEEQYQGMINSNQPIAHPRGNKRAASEDETNDDGAPGPSIGPKRRRMSGGDDAEGS</sequence>
<feature type="compositionally biased region" description="Basic and acidic residues" evidence="1">
    <location>
        <begin position="184"/>
        <end position="199"/>
    </location>
</feature>
<feature type="region of interest" description="Disordered" evidence="1">
    <location>
        <begin position="694"/>
        <end position="741"/>
    </location>
</feature>
<feature type="region of interest" description="Disordered" evidence="1">
    <location>
        <begin position="259"/>
        <end position="349"/>
    </location>
</feature>
<dbReference type="OrthoDB" id="4121297at2759"/>
<name>A0A0D2E7J3_9EURO</name>
<reference evidence="2 3" key="1">
    <citation type="submission" date="2015-01" db="EMBL/GenBank/DDBJ databases">
        <title>The Genome Sequence of Exophiala oligosperma CBS72588.</title>
        <authorList>
            <consortium name="The Broad Institute Genomics Platform"/>
            <person name="Cuomo C."/>
            <person name="de Hoog S."/>
            <person name="Gorbushina A."/>
            <person name="Stielow B."/>
            <person name="Teixiera M."/>
            <person name="Abouelleil A."/>
            <person name="Chapman S.B."/>
            <person name="Priest M."/>
            <person name="Young S.K."/>
            <person name="Wortman J."/>
            <person name="Nusbaum C."/>
            <person name="Birren B."/>
        </authorList>
    </citation>
    <scope>NUCLEOTIDE SEQUENCE [LARGE SCALE GENOMIC DNA]</scope>
    <source>
        <strain evidence="2 3">CBS 72588</strain>
    </source>
</reference>
<feature type="region of interest" description="Disordered" evidence="1">
    <location>
        <begin position="1"/>
        <end position="22"/>
    </location>
</feature>
<feature type="compositionally biased region" description="Basic and acidic residues" evidence="1">
    <location>
        <begin position="542"/>
        <end position="566"/>
    </location>
</feature>
<dbReference type="Proteomes" id="UP000053342">
    <property type="component" value="Unassembled WGS sequence"/>
</dbReference>
<dbReference type="HOGENOM" id="CLU_374690_0_0_1"/>
<feature type="compositionally biased region" description="Low complexity" evidence="1">
    <location>
        <begin position="326"/>
        <end position="344"/>
    </location>
</feature>
<dbReference type="VEuPathDB" id="FungiDB:PV06_04859"/>
<proteinExistence type="predicted"/>
<organism evidence="2 3">
    <name type="scientific">Exophiala oligosperma</name>
    <dbReference type="NCBI Taxonomy" id="215243"/>
    <lineage>
        <taxon>Eukaryota</taxon>
        <taxon>Fungi</taxon>
        <taxon>Dikarya</taxon>
        <taxon>Ascomycota</taxon>
        <taxon>Pezizomycotina</taxon>
        <taxon>Eurotiomycetes</taxon>
        <taxon>Chaetothyriomycetidae</taxon>
        <taxon>Chaetothyriales</taxon>
        <taxon>Herpotrichiellaceae</taxon>
        <taxon>Exophiala</taxon>
    </lineage>
</organism>
<dbReference type="AlphaFoldDB" id="A0A0D2E7J3"/>
<feature type="region of interest" description="Disordered" evidence="1">
    <location>
        <begin position="542"/>
        <end position="620"/>
    </location>
</feature>
<gene>
    <name evidence="2" type="ORF">PV06_04859</name>
</gene>
<accession>A0A0D2E7J3</accession>
<evidence type="ECO:0000313" key="3">
    <source>
        <dbReference type="Proteomes" id="UP000053342"/>
    </source>
</evidence>
<feature type="region of interest" description="Disordered" evidence="1">
    <location>
        <begin position="502"/>
        <end position="523"/>
    </location>
</feature>
<dbReference type="GeneID" id="27356933"/>
<evidence type="ECO:0000256" key="1">
    <source>
        <dbReference type="SAM" id="MobiDB-lite"/>
    </source>
</evidence>
<feature type="compositionally biased region" description="Basic and acidic residues" evidence="1">
    <location>
        <begin position="266"/>
        <end position="277"/>
    </location>
</feature>
<feature type="compositionally biased region" description="Pro residues" evidence="1">
    <location>
        <begin position="592"/>
        <end position="603"/>
    </location>
</feature>
<keyword evidence="3" id="KW-1185">Reference proteome</keyword>
<dbReference type="RefSeq" id="XP_016264010.1">
    <property type="nucleotide sequence ID" value="XM_016405804.1"/>
</dbReference>
<protein>
    <submittedName>
        <fullName evidence="2">Uncharacterized protein</fullName>
    </submittedName>
</protein>
<evidence type="ECO:0000313" key="2">
    <source>
        <dbReference type="EMBL" id="KIW43794.1"/>
    </source>
</evidence>